<feature type="region of interest" description="Disordered" evidence="1">
    <location>
        <begin position="23"/>
        <end position="90"/>
    </location>
</feature>
<name>A0A1F5HNJ0_9BACT</name>
<comment type="caution">
    <text evidence="4">The sequence shown here is derived from an EMBL/GenBank/DDBJ whole genome shotgun (WGS) entry which is preliminary data.</text>
</comment>
<feature type="signal peptide" evidence="2">
    <location>
        <begin position="1"/>
        <end position="20"/>
    </location>
</feature>
<evidence type="ECO:0000256" key="2">
    <source>
        <dbReference type="SAM" id="SignalP"/>
    </source>
</evidence>
<evidence type="ECO:0000259" key="3">
    <source>
        <dbReference type="Pfam" id="PF05901"/>
    </source>
</evidence>
<organism evidence="4 5">
    <name type="scientific">Candidatus Curtissbacteria bacterium RIFCSPHIGHO2_12_FULL_41_17</name>
    <dbReference type="NCBI Taxonomy" id="1797722"/>
    <lineage>
        <taxon>Bacteria</taxon>
        <taxon>Candidatus Curtissiibacteriota</taxon>
    </lineage>
</organism>
<dbReference type="AlphaFoldDB" id="A0A1F5HNJ0"/>
<dbReference type="Pfam" id="PF05901">
    <property type="entry name" value="Excalibur"/>
    <property type="match status" value="1"/>
</dbReference>
<evidence type="ECO:0000256" key="1">
    <source>
        <dbReference type="SAM" id="MobiDB-lite"/>
    </source>
</evidence>
<dbReference type="Proteomes" id="UP000178369">
    <property type="component" value="Unassembled WGS sequence"/>
</dbReference>
<accession>A0A1F5HNJ0</accession>
<protein>
    <recommendedName>
        <fullName evidence="3">Excalibur calcium-binding domain-containing protein</fullName>
    </recommendedName>
</protein>
<dbReference type="EMBL" id="MFBL01000006">
    <property type="protein sequence ID" value="OGE05615.1"/>
    <property type="molecule type" value="Genomic_DNA"/>
</dbReference>
<feature type="compositionally biased region" description="Basic and acidic residues" evidence="1">
    <location>
        <begin position="73"/>
        <end position="83"/>
    </location>
</feature>
<reference evidence="4 5" key="1">
    <citation type="journal article" date="2016" name="Nat. Commun.">
        <title>Thousands of microbial genomes shed light on interconnected biogeochemical processes in an aquifer system.</title>
        <authorList>
            <person name="Anantharaman K."/>
            <person name="Brown C.T."/>
            <person name="Hug L.A."/>
            <person name="Sharon I."/>
            <person name="Castelle C.J."/>
            <person name="Probst A.J."/>
            <person name="Thomas B.C."/>
            <person name="Singh A."/>
            <person name="Wilkins M.J."/>
            <person name="Karaoz U."/>
            <person name="Brodie E.L."/>
            <person name="Williams K.H."/>
            <person name="Hubbard S.S."/>
            <person name="Banfield J.F."/>
        </authorList>
    </citation>
    <scope>NUCLEOTIDE SEQUENCE [LARGE SCALE GENOMIC DNA]</scope>
</reference>
<feature type="compositionally biased region" description="Basic and acidic residues" evidence="1">
    <location>
        <begin position="36"/>
        <end position="54"/>
    </location>
</feature>
<feature type="compositionally biased region" description="Polar residues" evidence="1">
    <location>
        <begin position="23"/>
        <end position="35"/>
    </location>
</feature>
<proteinExistence type="predicted"/>
<feature type="domain" description="Excalibur calcium-binding" evidence="3">
    <location>
        <begin position="51"/>
        <end position="88"/>
    </location>
</feature>
<gene>
    <name evidence="4" type="ORF">A3F45_00155</name>
</gene>
<evidence type="ECO:0000313" key="5">
    <source>
        <dbReference type="Proteomes" id="UP000178369"/>
    </source>
</evidence>
<dbReference type="InterPro" id="IPR008613">
    <property type="entry name" value="Excalibur_Ca-bd_domain"/>
</dbReference>
<evidence type="ECO:0000313" key="4">
    <source>
        <dbReference type="EMBL" id="OGE05615.1"/>
    </source>
</evidence>
<dbReference type="PROSITE" id="PS51257">
    <property type="entry name" value="PROKAR_LIPOPROTEIN"/>
    <property type="match status" value="1"/>
</dbReference>
<keyword evidence="2" id="KW-0732">Signal</keyword>
<sequence length="90" mass="9839">MRTKILPVLVILFASVLLSACESSSTGSVQGIDSTFSRDDDPKTERSYPDRDCADFSSQSEAQDFFEENGVDSDPHNLDRDGDSIACESL</sequence>
<feature type="chain" id="PRO_5009518806" description="Excalibur calcium-binding domain-containing protein" evidence="2">
    <location>
        <begin position="21"/>
        <end position="90"/>
    </location>
</feature>